<dbReference type="SUPFAM" id="SSF69318">
    <property type="entry name" value="Integrin alpha N-terminal domain"/>
    <property type="match status" value="1"/>
</dbReference>
<sequence>MQNYYYNPNARSTTVVAFARGDVNGDKIPDRVYVTGTKESDVAIIKNLTLVIQDGVTGILTQVPLNENMGYNPTLFLGDLTGDGVRDILITIPTGGSGGTTYNYVYTFVHNNLRLLFDSDVYNQMYQYEVTYKNDYKVEVFSSINNTKYLIDLTLREPEYLNEIYDTNGKLKSAVTGWVDPISGLYPIDFDSNKIYELLVYQKIAGRYHADSLGFIQNRLKWNGSMFVFDFQDLAIFGFQAE</sequence>
<accession>A0ABY9VKE3</accession>
<protein>
    <submittedName>
        <fullName evidence="1">VCBS repeat-containing protein</fullName>
    </submittedName>
</protein>
<organism evidence="1 2">
    <name type="scientific">Mesobacillus jeotgali</name>
    <dbReference type="NCBI Taxonomy" id="129985"/>
    <lineage>
        <taxon>Bacteria</taxon>
        <taxon>Bacillati</taxon>
        <taxon>Bacillota</taxon>
        <taxon>Bacilli</taxon>
        <taxon>Bacillales</taxon>
        <taxon>Bacillaceae</taxon>
        <taxon>Mesobacillus</taxon>
    </lineage>
</organism>
<proteinExistence type="predicted"/>
<dbReference type="Proteomes" id="UP001303324">
    <property type="component" value="Chromosome"/>
</dbReference>
<evidence type="ECO:0000313" key="1">
    <source>
        <dbReference type="EMBL" id="WNF23226.1"/>
    </source>
</evidence>
<gene>
    <name evidence="1" type="ORF">RH061_01545</name>
</gene>
<dbReference type="RefSeq" id="WP_311073430.1">
    <property type="nucleotide sequence ID" value="NZ_CP134494.1"/>
</dbReference>
<evidence type="ECO:0000313" key="2">
    <source>
        <dbReference type="Proteomes" id="UP001303324"/>
    </source>
</evidence>
<name>A0ABY9VKE3_9BACI</name>
<dbReference type="InterPro" id="IPR028994">
    <property type="entry name" value="Integrin_alpha_N"/>
</dbReference>
<keyword evidence="2" id="KW-1185">Reference proteome</keyword>
<reference evidence="1 2" key="1">
    <citation type="submission" date="2023-09" db="EMBL/GenBank/DDBJ databases">
        <title>Microbial mechanism of fulvic acid promoting antimony reduction mineralization in rice fields.</title>
        <authorList>
            <person name="Chen G."/>
            <person name="Lan J."/>
        </authorList>
    </citation>
    <scope>NUCLEOTIDE SEQUENCE [LARGE SCALE GENOMIC DNA]</scope>
    <source>
        <strain evidence="1 2">PS1</strain>
    </source>
</reference>
<dbReference type="EMBL" id="CP134494">
    <property type="protein sequence ID" value="WNF23226.1"/>
    <property type="molecule type" value="Genomic_DNA"/>
</dbReference>